<name>A0A1Y1U869_9TREE</name>
<dbReference type="FunCoup" id="A0A1Y1U869">
    <property type="interactions" value="57"/>
</dbReference>
<keyword evidence="3" id="KW-1185">Reference proteome</keyword>
<dbReference type="OrthoDB" id="5520611at2759"/>
<sequence>MFGRRAYPTPIIRPLWAFAISGAVIYATVWKLQDSMLALPEFANNPKNPHRKAVTEHH</sequence>
<accession>A0A1Y1U869</accession>
<evidence type="ECO:0000313" key="3">
    <source>
        <dbReference type="Proteomes" id="UP000193218"/>
    </source>
</evidence>
<dbReference type="GO" id="GO:0046933">
    <property type="term" value="F:proton-transporting ATP synthase activity, rotational mechanism"/>
    <property type="evidence" value="ECO:0007669"/>
    <property type="project" value="TreeGrafter"/>
</dbReference>
<keyword evidence="1" id="KW-0472">Membrane</keyword>
<dbReference type="GO" id="GO:0045259">
    <property type="term" value="C:proton-transporting ATP synthase complex"/>
    <property type="evidence" value="ECO:0007669"/>
    <property type="project" value="InterPro"/>
</dbReference>
<keyword evidence="1" id="KW-0812">Transmembrane</keyword>
<reference evidence="2 3" key="1">
    <citation type="submission" date="2017-03" db="EMBL/GenBank/DDBJ databases">
        <title>Widespread Adenine N6-methylation of Active Genes in Fungi.</title>
        <authorList>
            <consortium name="DOE Joint Genome Institute"/>
            <person name="Mondo S.J."/>
            <person name="Dannebaum R.O."/>
            <person name="Kuo R.C."/>
            <person name="Louie K.B."/>
            <person name="Bewick A.J."/>
            <person name="Labutti K."/>
            <person name="Haridas S."/>
            <person name="Kuo A."/>
            <person name="Salamov A."/>
            <person name="Ahrendt S.R."/>
            <person name="Lau R."/>
            <person name="Bowen B.P."/>
            <person name="Lipzen A."/>
            <person name="Sullivan W."/>
            <person name="Andreopoulos W.B."/>
            <person name="Clum A."/>
            <person name="Lindquist E."/>
            <person name="Daum C."/>
            <person name="Northen T.R."/>
            <person name="Ramamoorthy G."/>
            <person name="Schmitz R.J."/>
            <person name="Gryganskyi A."/>
            <person name="Culley D."/>
            <person name="Magnuson J."/>
            <person name="James T.Y."/>
            <person name="O'Malley M.A."/>
            <person name="Stajich J.E."/>
            <person name="Spatafora J.W."/>
            <person name="Visel A."/>
            <person name="Grigoriev I.V."/>
        </authorList>
    </citation>
    <scope>NUCLEOTIDE SEQUENCE [LARGE SCALE GENOMIC DNA]</scope>
    <source>
        <strain evidence="2 3">NRRL Y-17943</strain>
    </source>
</reference>
<dbReference type="PANTHER" id="PTHR28060:SF1">
    <property type="entry name" value="ATP SYNTHASE SUBUNIT J, MITOCHONDRIAL"/>
    <property type="match status" value="1"/>
</dbReference>
<dbReference type="AlphaFoldDB" id="A0A1Y1U869"/>
<dbReference type="GeneID" id="33558776"/>
<evidence type="ECO:0000313" key="2">
    <source>
        <dbReference type="EMBL" id="ORX34202.1"/>
    </source>
</evidence>
<protein>
    <submittedName>
        <fullName evidence="2">ATPase, F0 complex, subunit J</fullName>
    </submittedName>
</protein>
<dbReference type="PANTHER" id="PTHR28060">
    <property type="entry name" value="ATP SYNTHASE SUBUNIT J, MITOCHONDRIAL"/>
    <property type="match status" value="1"/>
</dbReference>
<dbReference type="Proteomes" id="UP000193218">
    <property type="component" value="Unassembled WGS sequence"/>
</dbReference>
<keyword evidence="1" id="KW-1133">Transmembrane helix</keyword>
<evidence type="ECO:0000256" key="1">
    <source>
        <dbReference type="SAM" id="Phobius"/>
    </source>
</evidence>
<feature type="transmembrane region" description="Helical" evidence="1">
    <location>
        <begin position="12"/>
        <end position="30"/>
    </location>
</feature>
<gene>
    <name evidence="2" type="ORF">BD324DRAFT_637077</name>
</gene>
<proteinExistence type="predicted"/>
<organism evidence="2 3">
    <name type="scientific">Kockovaella imperatae</name>
    <dbReference type="NCBI Taxonomy" id="4999"/>
    <lineage>
        <taxon>Eukaryota</taxon>
        <taxon>Fungi</taxon>
        <taxon>Dikarya</taxon>
        <taxon>Basidiomycota</taxon>
        <taxon>Agaricomycotina</taxon>
        <taxon>Tremellomycetes</taxon>
        <taxon>Tremellales</taxon>
        <taxon>Cuniculitremaceae</taxon>
        <taxon>Kockovaella</taxon>
    </lineage>
</organism>
<dbReference type="STRING" id="4999.A0A1Y1U869"/>
<dbReference type="RefSeq" id="XP_021868480.1">
    <property type="nucleotide sequence ID" value="XM_022016967.1"/>
</dbReference>
<comment type="caution">
    <text evidence="2">The sequence shown here is derived from an EMBL/GenBank/DDBJ whole genome shotgun (WGS) entry which is preliminary data.</text>
</comment>
<dbReference type="InterPro" id="IPR006995">
    <property type="entry name" value="ATP_synth_F0_jsu"/>
</dbReference>
<dbReference type="Pfam" id="PF04911">
    <property type="entry name" value="ATP-synt_J"/>
    <property type="match status" value="1"/>
</dbReference>
<dbReference type="EMBL" id="NBSH01000015">
    <property type="protein sequence ID" value="ORX34202.1"/>
    <property type="molecule type" value="Genomic_DNA"/>
</dbReference>
<dbReference type="InParanoid" id="A0A1Y1U869"/>